<evidence type="ECO:0000313" key="3">
    <source>
        <dbReference type="Proteomes" id="UP000248423"/>
    </source>
</evidence>
<evidence type="ECO:0000313" key="2">
    <source>
        <dbReference type="EMBL" id="PYI07625.1"/>
    </source>
</evidence>
<feature type="transmembrane region" description="Helical" evidence="1">
    <location>
        <begin position="23"/>
        <end position="42"/>
    </location>
</feature>
<dbReference type="EMBL" id="KZ826340">
    <property type="protein sequence ID" value="PYI07625.1"/>
    <property type="molecule type" value="Genomic_DNA"/>
</dbReference>
<proteinExistence type="predicted"/>
<dbReference type="VEuPathDB" id="FungiDB:BO78DRAFT_87538"/>
<protein>
    <submittedName>
        <fullName evidence="2">Uncharacterized protein</fullName>
    </submittedName>
</protein>
<gene>
    <name evidence="2" type="ORF">BO78DRAFT_87538</name>
</gene>
<name>A0A319EJ04_ASPSB</name>
<keyword evidence="1" id="KW-0472">Membrane</keyword>
<organism evidence="2 3">
    <name type="scientific">Aspergillus sclerotiicarbonarius (strain CBS 121057 / IBT 28362)</name>
    <dbReference type="NCBI Taxonomy" id="1448318"/>
    <lineage>
        <taxon>Eukaryota</taxon>
        <taxon>Fungi</taxon>
        <taxon>Dikarya</taxon>
        <taxon>Ascomycota</taxon>
        <taxon>Pezizomycotina</taxon>
        <taxon>Eurotiomycetes</taxon>
        <taxon>Eurotiomycetidae</taxon>
        <taxon>Eurotiales</taxon>
        <taxon>Aspergillaceae</taxon>
        <taxon>Aspergillus</taxon>
        <taxon>Aspergillus subgen. Circumdati</taxon>
    </lineage>
</organism>
<sequence>MDGVFGMGDCLVRIHTALVMKHLSALLAWFLLLFLSICDRFYRPVGIYSGIQKTDLLFILCIVHWAVISFFML</sequence>
<reference evidence="2 3" key="1">
    <citation type="submission" date="2018-02" db="EMBL/GenBank/DDBJ databases">
        <title>The genomes of Aspergillus section Nigri reveals drivers in fungal speciation.</title>
        <authorList>
            <consortium name="DOE Joint Genome Institute"/>
            <person name="Vesth T.C."/>
            <person name="Nybo J."/>
            <person name="Theobald S."/>
            <person name="Brandl J."/>
            <person name="Frisvad J.C."/>
            <person name="Nielsen K.F."/>
            <person name="Lyhne E.K."/>
            <person name="Kogle M.E."/>
            <person name="Kuo A."/>
            <person name="Riley R."/>
            <person name="Clum A."/>
            <person name="Nolan M."/>
            <person name="Lipzen A."/>
            <person name="Salamov A."/>
            <person name="Henrissat B."/>
            <person name="Wiebenga A."/>
            <person name="De vries R.P."/>
            <person name="Grigoriev I.V."/>
            <person name="Mortensen U.H."/>
            <person name="Andersen M.R."/>
            <person name="Baker S.E."/>
        </authorList>
    </citation>
    <scope>NUCLEOTIDE SEQUENCE [LARGE SCALE GENOMIC DNA]</scope>
    <source>
        <strain evidence="2 3">CBS 121057</strain>
    </source>
</reference>
<evidence type="ECO:0000256" key="1">
    <source>
        <dbReference type="SAM" id="Phobius"/>
    </source>
</evidence>
<dbReference type="AlphaFoldDB" id="A0A319EJ04"/>
<feature type="transmembrane region" description="Helical" evidence="1">
    <location>
        <begin position="54"/>
        <end position="72"/>
    </location>
</feature>
<dbReference type="Proteomes" id="UP000248423">
    <property type="component" value="Unassembled WGS sequence"/>
</dbReference>
<keyword evidence="1" id="KW-0812">Transmembrane</keyword>
<keyword evidence="3" id="KW-1185">Reference proteome</keyword>
<keyword evidence="1" id="KW-1133">Transmembrane helix</keyword>
<accession>A0A319EJ04</accession>